<dbReference type="Pfam" id="PF04984">
    <property type="entry name" value="Phage_sheath_1"/>
    <property type="match status" value="1"/>
</dbReference>
<dbReference type="InterPro" id="IPR035089">
    <property type="entry name" value="Phage_sheath_subtilisin"/>
</dbReference>
<accession>A0ABU5E8W7</accession>
<gene>
    <name evidence="4" type="ORF">SMD27_05600</name>
</gene>
<evidence type="ECO:0000259" key="2">
    <source>
        <dbReference type="Pfam" id="PF04984"/>
    </source>
</evidence>
<protein>
    <submittedName>
        <fullName evidence="4">Phage tail sheath C-terminal domain-containing protein</fullName>
    </submittedName>
</protein>
<organism evidence="4 5">
    <name type="scientific">Dongia soli</name>
    <dbReference type="NCBI Taxonomy" id="600628"/>
    <lineage>
        <taxon>Bacteria</taxon>
        <taxon>Pseudomonadati</taxon>
        <taxon>Pseudomonadota</taxon>
        <taxon>Alphaproteobacteria</taxon>
        <taxon>Rhodospirillales</taxon>
        <taxon>Dongiaceae</taxon>
        <taxon>Dongia</taxon>
    </lineage>
</organism>
<dbReference type="EMBL" id="JAXCLW010000001">
    <property type="protein sequence ID" value="MDY0882306.1"/>
    <property type="molecule type" value="Genomic_DNA"/>
</dbReference>
<comment type="caution">
    <text evidence="4">The sequence shown here is derived from an EMBL/GenBank/DDBJ whole genome shotgun (WGS) entry which is preliminary data.</text>
</comment>
<evidence type="ECO:0000259" key="3">
    <source>
        <dbReference type="Pfam" id="PF17482"/>
    </source>
</evidence>
<dbReference type="RefSeq" id="WP_320507331.1">
    <property type="nucleotide sequence ID" value="NZ_JAXCLW010000001.1"/>
</dbReference>
<sequence>MGVSFNHIDPATRVPLFYAELDNSQASYYQNQQRALLIAQMLPGGTAEPLKPILMGGLGQEAALFGAGSHLARMVNVYRQNDAFGEIWCLPMPADEAAVEAEGTITIAGVPTAGGTIYLYIANQLVKVKALPGDSATVIATALKTAINALTSLPVTAASEAGVITLTATQAGLAGNDIDLRINLNGAVGGETTPAGITITIEAMSGGTGAPDVAAALAAKGDEEFDFVGIPYTDAVSLNAIRDEWDEETGCWSWLRQVYGHVFSAKRGTVSGLQTFGITRNDPHVTIAGYNDSATPPWEVTAAWVAQSAVSLRIDPARPLQTLPLVGVSAPPMESRFSISERQTLLTCGVATSTTSRDGVVHIERAVTTYQRNAWGQPDPSYLDVETLYTLAYVLRFMKQAITQKYGRHKLANDGTAFGPGQAMVTPKVIKAEIVAQYRALEEMGLVENTDLFKANLIVERAADNPNRINVLYPPDLVNQLRIFAVLAQFRLQYPAVAA</sequence>
<dbReference type="InterPro" id="IPR007067">
    <property type="entry name" value="Tail_sheath"/>
</dbReference>
<reference evidence="4 5" key="1">
    <citation type="journal article" date="2016" name="Antonie Van Leeuwenhoek">
        <title>Dongia soli sp. nov., isolated from soil from Dokdo, Korea.</title>
        <authorList>
            <person name="Kim D.U."/>
            <person name="Lee H."/>
            <person name="Kim H."/>
            <person name="Kim S.G."/>
            <person name="Ka J.O."/>
        </authorList>
    </citation>
    <scope>NUCLEOTIDE SEQUENCE [LARGE SCALE GENOMIC DNA]</scope>
    <source>
        <strain evidence="4 5">D78</strain>
    </source>
</reference>
<proteinExistence type="inferred from homology"/>
<comment type="similarity">
    <text evidence="1">Belongs to the myoviridae tail sheath protein family.</text>
</comment>
<dbReference type="Proteomes" id="UP001279642">
    <property type="component" value="Unassembled WGS sequence"/>
</dbReference>
<feature type="domain" description="Tail sheath protein C-terminal" evidence="3">
    <location>
        <begin position="378"/>
        <end position="490"/>
    </location>
</feature>
<dbReference type="InterPro" id="IPR020287">
    <property type="entry name" value="Tail_sheath_C"/>
</dbReference>
<evidence type="ECO:0000256" key="1">
    <source>
        <dbReference type="ARBA" id="ARBA00008005"/>
    </source>
</evidence>
<keyword evidence="5" id="KW-1185">Reference proteome</keyword>
<dbReference type="PIRSF" id="PIRSF007349">
    <property type="entry name" value="Tsp_L"/>
    <property type="match status" value="1"/>
</dbReference>
<name>A0ABU5E8W7_9PROT</name>
<dbReference type="Pfam" id="PF17482">
    <property type="entry name" value="Phage_sheath_1C"/>
    <property type="match status" value="1"/>
</dbReference>
<evidence type="ECO:0000313" key="4">
    <source>
        <dbReference type="EMBL" id="MDY0882306.1"/>
    </source>
</evidence>
<evidence type="ECO:0000313" key="5">
    <source>
        <dbReference type="Proteomes" id="UP001279642"/>
    </source>
</evidence>
<feature type="domain" description="Tail sheath protein subtilisin-like" evidence="2">
    <location>
        <begin position="206"/>
        <end position="369"/>
    </location>
</feature>